<dbReference type="Proteomes" id="UP001589818">
    <property type="component" value="Unassembled WGS sequence"/>
</dbReference>
<evidence type="ECO:0000313" key="3">
    <source>
        <dbReference type="Proteomes" id="UP001589818"/>
    </source>
</evidence>
<keyword evidence="2" id="KW-0378">Hydrolase</keyword>
<dbReference type="RefSeq" id="WP_204822732.1">
    <property type="nucleotide sequence ID" value="NZ_JANHOF010000044.1"/>
</dbReference>
<dbReference type="GO" id="GO:0016787">
    <property type="term" value="F:hydrolase activity"/>
    <property type="evidence" value="ECO:0007669"/>
    <property type="project" value="UniProtKB-KW"/>
</dbReference>
<comment type="caution">
    <text evidence="2">The sequence shown here is derived from an EMBL/GenBank/DDBJ whole genome shotgun (WGS) entry which is preliminary data.</text>
</comment>
<gene>
    <name evidence="2" type="ORF">ACFFJ8_14915</name>
</gene>
<proteinExistence type="predicted"/>
<feature type="domain" description="AB hydrolase-1" evidence="1">
    <location>
        <begin position="43"/>
        <end position="293"/>
    </location>
</feature>
<protein>
    <submittedName>
        <fullName evidence="2">Alpha/beta fold hydrolase</fullName>
    </submittedName>
</protein>
<evidence type="ECO:0000259" key="1">
    <source>
        <dbReference type="Pfam" id="PF12697"/>
    </source>
</evidence>
<dbReference type="SUPFAM" id="SSF53474">
    <property type="entry name" value="alpha/beta-Hydrolases"/>
    <property type="match status" value="1"/>
</dbReference>
<dbReference type="InterPro" id="IPR050228">
    <property type="entry name" value="Carboxylesterase_BioH"/>
</dbReference>
<dbReference type="InterPro" id="IPR029058">
    <property type="entry name" value="AB_hydrolase_fold"/>
</dbReference>
<dbReference type="Gene3D" id="3.40.50.1820">
    <property type="entry name" value="alpha/beta hydrolase"/>
    <property type="match status" value="1"/>
</dbReference>
<sequence>MKPKSSVNNQSTTIARMFYTNNSVTSKDGTTIGYRQLGHGPGLVLLHGTMESAQSHLQLAEALADTFTVYLPDRRGRGLSGPYSEDYSIKQDVEDLDVLLTGTGAYFVFGVSVGAIVCLQAALSLPAIHKVAIFEPPLIINGSVSTDFLTRYDEEIAQGDVASALVTGMLGSQMGPPIFNSIPRWLLKLLTRMMMASEDKKAKGDYVTMRMLAPTMHYDLQLAVESEGLLESFKAISAEMLLLGSSKSPAYFKVALKALEEMLPHAKRIEFPGLNHGASGNTNRGGQPERVAQELRRFFI</sequence>
<organism evidence="2 3">
    <name type="scientific">Paenibacillus mendelii</name>
    <dbReference type="NCBI Taxonomy" id="206163"/>
    <lineage>
        <taxon>Bacteria</taxon>
        <taxon>Bacillati</taxon>
        <taxon>Bacillota</taxon>
        <taxon>Bacilli</taxon>
        <taxon>Bacillales</taxon>
        <taxon>Paenibacillaceae</taxon>
        <taxon>Paenibacillus</taxon>
    </lineage>
</organism>
<name>A0ABV6J9V6_9BACL</name>
<reference evidence="2 3" key="1">
    <citation type="submission" date="2024-09" db="EMBL/GenBank/DDBJ databases">
        <authorList>
            <person name="Sun Q."/>
            <person name="Mori K."/>
        </authorList>
    </citation>
    <scope>NUCLEOTIDE SEQUENCE [LARGE SCALE GENOMIC DNA]</scope>
    <source>
        <strain evidence="2 3">CCM 4839</strain>
    </source>
</reference>
<dbReference type="EMBL" id="JBHLVF010000022">
    <property type="protein sequence ID" value="MFC0392660.1"/>
    <property type="molecule type" value="Genomic_DNA"/>
</dbReference>
<dbReference type="PANTHER" id="PTHR43194">
    <property type="entry name" value="HYDROLASE ALPHA/BETA FOLD FAMILY"/>
    <property type="match status" value="1"/>
</dbReference>
<accession>A0ABV6J9V6</accession>
<dbReference type="PANTHER" id="PTHR43194:SF2">
    <property type="entry name" value="PEROXISOMAL MEMBRANE PROTEIN LPX1"/>
    <property type="match status" value="1"/>
</dbReference>
<keyword evidence="3" id="KW-1185">Reference proteome</keyword>
<evidence type="ECO:0000313" key="2">
    <source>
        <dbReference type="EMBL" id="MFC0392660.1"/>
    </source>
</evidence>
<dbReference type="InterPro" id="IPR000073">
    <property type="entry name" value="AB_hydrolase_1"/>
</dbReference>
<dbReference type="Pfam" id="PF12697">
    <property type="entry name" value="Abhydrolase_6"/>
    <property type="match status" value="1"/>
</dbReference>